<feature type="transmembrane region" description="Helical" evidence="2">
    <location>
        <begin position="44"/>
        <end position="65"/>
    </location>
</feature>
<dbReference type="GO" id="GO:0015385">
    <property type="term" value="F:sodium:proton antiporter activity"/>
    <property type="evidence" value="ECO:0007669"/>
    <property type="project" value="TreeGrafter"/>
</dbReference>
<evidence type="ECO:0000256" key="2">
    <source>
        <dbReference type="SAM" id="Phobius"/>
    </source>
</evidence>
<dbReference type="Pfam" id="PF03334">
    <property type="entry name" value="PhaG_MnhG_YufB"/>
    <property type="match status" value="1"/>
</dbReference>
<keyword evidence="2" id="KW-0812">Transmembrane</keyword>
<dbReference type="InterPro" id="IPR005133">
    <property type="entry name" value="PhaG_MnhG_YufB"/>
</dbReference>
<evidence type="ECO:0000256" key="1">
    <source>
        <dbReference type="SAM" id="MobiDB-lite"/>
    </source>
</evidence>
<dbReference type="NCBIfam" id="TIGR01300">
    <property type="entry name" value="CPA3_mnhG_phaG"/>
    <property type="match status" value="1"/>
</dbReference>
<dbReference type="OrthoDB" id="4427992at2"/>
<comment type="caution">
    <text evidence="3">The sequence shown here is derived from an EMBL/GenBank/DDBJ whole genome shotgun (WGS) entry which is preliminary data.</text>
</comment>
<dbReference type="AlphaFoldDB" id="A0A9P2S0F5"/>
<gene>
    <name evidence="3" type="ORF">ME9_00260</name>
</gene>
<protein>
    <submittedName>
        <fullName evidence="3">Monovalent cation/proton antiporter, MnhG/PhaG subunit</fullName>
    </submittedName>
</protein>
<keyword evidence="2" id="KW-1133">Transmembrane helix</keyword>
<organism evidence="3 4">
    <name type="scientific">Bartonella taylorii 8TBB</name>
    <dbReference type="NCBI Taxonomy" id="1094560"/>
    <lineage>
        <taxon>Bacteria</taxon>
        <taxon>Pseudomonadati</taxon>
        <taxon>Pseudomonadota</taxon>
        <taxon>Alphaproteobacteria</taxon>
        <taxon>Hyphomicrobiales</taxon>
        <taxon>Bartonellaceae</taxon>
        <taxon>Bartonella</taxon>
    </lineage>
</organism>
<feature type="transmembrane region" description="Helical" evidence="2">
    <location>
        <begin position="6"/>
        <end position="32"/>
    </location>
</feature>
<keyword evidence="2" id="KW-0472">Membrane</keyword>
<accession>A0A9P2S0F5</accession>
<proteinExistence type="predicted"/>
<evidence type="ECO:0000313" key="4">
    <source>
        <dbReference type="Proteomes" id="UP000002648"/>
    </source>
</evidence>
<dbReference type="PANTHER" id="PTHR34703">
    <property type="entry name" value="ANTIPORTER SUBUNIT MNHG2-RELATED"/>
    <property type="match status" value="1"/>
</dbReference>
<dbReference type="PANTHER" id="PTHR34703:SF1">
    <property type="entry name" value="ANTIPORTER SUBUNIT MNHG2-RELATED"/>
    <property type="match status" value="1"/>
</dbReference>
<name>A0A9P2S0F5_BARTA</name>
<feature type="compositionally biased region" description="Polar residues" evidence="1">
    <location>
        <begin position="119"/>
        <end position="130"/>
    </location>
</feature>
<feature type="region of interest" description="Disordered" evidence="1">
    <location>
        <begin position="101"/>
        <end position="136"/>
    </location>
</feature>
<dbReference type="RefSeq" id="WP_004858025.1">
    <property type="nucleotide sequence ID" value="NZ_CADEAG010000001.1"/>
</dbReference>
<reference evidence="3 4" key="1">
    <citation type="submission" date="2012-03" db="EMBL/GenBank/DDBJ databases">
        <title>The Genome Sequence of Bartonella taylorii 8TBB.</title>
        <authorList>
            <consortium name="The Broad Institute Genome Sequencing Platform"/>
            <consortium name="The Broad Institute Genome Sequencing Center for Infectious Disease"/>
            <person name="Feldgarden M."/>
            <person name="Kirby J."/>
            <person name="Kosoy M."/>
            <person name="Birtles R."/>
            <person name="Probert W.S."/>
            <person name="Chiaraviglio L."/>
            <person name="Young S.K."/>
            <person name="Zeng Q."/>
            <person name="Gargeya S."/>
            <person name="Fitzgerald M."/>
            <person name="Haas B."/>
            <person name="Abouelleil A."/>
            <person name="Alvarado L."/>
            <person name="Arachchi H.M."/>
            <person name="Berlin A."/>
            <person name="Chapman S.B."/>
            <person name="Gearin G."/>
            <person name="Goldberg J."/>
            <person name="Griggs A."/>
            <person name="Gujja S."/>
            <person name="Hansen M."/>
            <person name="Heiman D."/>
            <person name="Howarth C."/>
            <person name="Larimer J."/>
            <person name="Lui A."/>
            <person name="MacDonald P.J.P."/>
            <person name="McCowen C."/>
            <person name="Montmayeur A."/>
            <person name="Murphy C."/>
            <person name="Neiman D."/>
            <person name="Pearson M."/>
            <person name="Priest M."/>
            <person name="Roberts A."/>
            <person name="Saif S."/>
            <person name="Shea T."/>
            <person name="Sisk P."/>
            <person name="Stolte C."/>
            <person name="Sykes S."/>
            <person name="Wortman J."/>
            <person name="Nusbaum C."/>
            <person name="Birren B."/>
        </authorList>
    </citation>
    <scope>NUCLEOTIDE SEQUENCE [LARGE SCALE GENOMIC DNA]</scope>
    <source>
        <strain evidence="3 4">8TBB</strain>
    </source>
</reference>
<dbReference type="EMBL" id="AIMD01000013">
    <property type="protein sequence ID" value="EJF97174.1"/>
    <property type="molecule type" value="Genomic_DNA"/>
</dbReference>
<keyword evidence="4" id="KW-1185">Reference proteome</keyword>
<evidence type="ECO:0000313" key="3">
    <source>
        <dbReference type="EMBL" id="EJF97174.1"/>
    </source>
</evidence>
<dbReference type="Proteomes" id="UP000002648">
    <property type="component" value="Unassembled WGS sequence"/>
</dbReference>
<feature type="transmembrane region" description="Helical" evidence="2">
    <location>
        <begin position="71"/>
        <end position="92"/>
    </location>
</feature>
<sequence>MNDDVSLVVAIVITVFLILGSGLTLIGAIGLVRLSSFYKRLHMLSLSTSWGAGSILISSFLYSTFVDHHFVFHEILLMIFLLVTIPVASMLVSQAGAYRDHSENEQEKPLALLSRQTEEQTSTLEGISSDKNQRDF</sequence>